<dbReference type="Pfam" id="PF13676">
    <property type="entry name" value="TIR_2"/>
    <property type="match status" value="1"/>
</dbReference>
<accession>A0ABX1U0B3</accession>
<dbReference type="Gene3D" id="3.40.50.10140">
    <property type="entry name" value="Toll/interleukin-1 receptor homology (TIR) domain"/>
    <property type="match status" value="1"/>
</dbReference>
<evidence type="ECO:0000259" key="1">
    <source>
        <dbReference type="Pfam" id="PF13676"/>
    </source>
</evidence>
<evidence type="ECO:0000313" key="2">
    <source>
        <dbReference type="EMBL" id="NMQ29046.1"/>
    </source>
</evidence>
<organism evidence="2 3">
    <name type="scientific">Candidatus Accumulibacter phosphatis</name>
    <dbReference type="NCBI Taxonomy" id="327160"/>
    <lineage>
        <taxon>Bacteria</taxon>
        <taxon>Pseudomonadati</taxon>
        <taxon>Pseudomonadota</taxon>
        <taxon>Betaproteobacteria</taxon>
        <taxon>Candidatus Accumulibacter</taxon>
    </lineage>
</organism>
<dbReference type="RefSeq" id="WP_169067502.1">
    <property type="nucleotide sequence ID" value="NZ_SPMY01000045.1"/>
</dbReference>
<keyword evidence="3" id="KW-1185">Reference proteome</keyword>
<keyword evidence="2" id="KW-0675">Receptor</keyword>
<feature type="domain" description="TIR" evidence="1">
    <location>
        <begin position="14"/>
        <end position="113"/>
    </location>
</feature>
<name>A0ABX1U0B3_9PROT</name>
<sequence length="472" mass="52411">MAKANIKQIAGRRIFVSYCHADYSAAYRLNEVLEAMCRRLGDSAVFLDCQGDNRLMAGDEWKAKIIAAVNSANVFVVLMSTSFHASSFCRDVELKRMLERRKLEPHVKVIGVARHKVNLKDFSVEVDGQAIALEEYQCLPQKLTTTAAGQRWGLKPINHWRFASDAWVTVGEQIEESLLADSHPVFAAPETRQSSEPVVSTAKPLAIQASHLPYLCDRGEQHDALIATLLAWRKTSFVRPLVLVSEGRADDCLGKWVERMRRQEIVKSLGFEEMGLSLGHFKPFRWPAATAAALSSVELARQRFVRELADVLCPHPLASEAEAFEAHLTRAHPTLLWVDCSDSCEEEHAQRSLEGLLAVLSACPPLGQRTMLVVAINLIREAAAPADARARLASTFQSVIDQAVATGGVQASMLGSLPELVETDISNWSFHDDVNGKLIDDIEMLTKALPTGRSSWPMRTFAEVARQWFHHP</sequence>
<dbReference type="InterPro" id="IPR000157">
    <property type="entry name" value="TIR_dom"/>
</dbReference>
<dbReference type="Proteomes" id="UP000749010">
    <property type="component" value="Unassembled WGS sequence"/>
</dbReference>
<protein>
    <submittedName>
        <fullName evidence="2">Toll/interleukin-1 receptor domain-containing protein</fullName>
    </submittedName>
</protein>
<evidence type="ECO:0000313" key="3">
    <source>
        <dbReference type="Proteomes" id="UP000749010"/>
    </source>
</evidence>
<proteinExistence type="predicted"/>
<reference evidence="2 3" key="1">
    <citation type="submission" date="2019-03" db="EMBL/GenBank/DDBJ databases">
        <title>Metabolic reconstructions from genomes of highly enriched 'Candidatus Accumulibacter' and 'Candidatus Competibacter' bioreactor populations.</title>
        <authorList>
            <person name="Annavajhala M.K."/>
            <person name="Welles L."/>
            <person name="Abbas B."/>
            <person name="Sorokin D."/>
            <person name="Park H."/>
            <person name="Van Loosdrecht M."/>
            <person name="Chandran K."/>
        </authorList>
    </citation>
    <scope>NUCLEOTIDE SEQUENCE [LARGE SCALE GENOMIC DNA]</scope>
    <source>
        <strain evidence="2 3">SBR_S</strain>
    </source>
</reference>
<gene>
    <name evidence="2" type="ORF">E4Q23_15530</name>
</gene>
<dbReference type="InterPro" id="IPR035897">
    <property type="entry name" value="Toll_tir_struct_dom_sf"/>
</dbReference>
<comment type="caution">
    <text evidence="2">The sequence shown here is derived from an EMBL/GenBank/DDBJ whole genome shotgun (WGS) entry which is preliminary data.</text>
</comment>
<dbReference type="EMBL" id="SPMY01000045">
    <property type="protein sequence ID" value="NMQ29046.1"/>
    <property type="molecule type" value="Genomic_DNA"/>
</dbReference>
<dbReference type="SUPFAM" id="SSF52200">
    <property type="entry name" value="Toll/Interleukin receptor TIR domain"/>
    <property type="match status" value="1"/>
</dbReference>